<dbReference type="Gene3D" id="2.150.10.10">
    <property type="entry name" value="Serralysin-like metalloprotease, C-terminal"/>
    <property type="match status" value="1"/>
</dbReference>
<keyword evidence="5" id="KW-1185">Reference proteome</keyword>
<dbReference type="InterPro" id="IPR001343">
    <property type="entry name" value="Hemolysn_Ca-bd"/>
</dbReference>
<feature type="region of interest" description="Disordered" evidence="3">
    <location>
        <begin position="1"/>
        <end position="99"/>
    </location>
</feature>
<dbReference type="PANTHER" id="PTHR38340:SF1">
    <property type="entry name" value="S-LAYER PROTEIN"/>
    <property type="match status" value="1"/>
</dbReference>
<dbReference type="InterPro" id="IPR011049">
    <property type="entry name" value="Serralysin-like_metalloprot_C"/>
</dbReference>
<evidence type="ECO:0000256" key="2">
    <source>
        <dbReference type="ARBA" id="ARBA00022525"/>
    </source>
</evidence>
<dbReference type="Pfam" id="PF00353">
    <property type="entry name" value="HemolysinCabind"/>
    <property type="match status" value="2"/>
</dbReference>
<dbReference type="Proteomes" id="UP000765160">
    <property type="component" value="Unassembled WGS sequence"/>
</dbReference>
<comment type="subcellular location">
    <subcellularLocation>
        <location evidence="1">Secreted</location>
    </subcellularLocation>
</comment>
<evidence type="ECO:0008006" key="6">
    <source>
        <dbReference type="Google" id="ProtNLM"/>
    </source>
</evidence>
<organism evidence="4 5">
    <name type="scientific">Falsiroseomonas frigidaquae</name>
    <dbReference type="NCBI Taxonomy" id="487318"/>
    <lineage>
        <taxon>Bacteria</taxon>
        <taxon>Pseudomonadati</taxon>
        <taxon>Pseudomonadota</taxon>
        <taxon>Alphaproteobacteria</taxon>
        <taxon>Acetobacterales</taxon>
        <taxon>Roseomonadaceae</taxon>
        <taxon>Falsiroseomonas</taxon>
    </lineage>
</organism>
<evidence type="ECO:0000256" key="1">
    <source>
        <dbReference type="ARBA" id="ARBA00004613"/>
    </source>
</evidence>
<dbReference type="InterPro" id="IPR050557">
    <property type="entry name" value="RTX_toxin/Mannuronan_C5-epim"/>
</dbReference>
<dbReference type="PANTHER" id="PTHR38340">
    <property type="entry name" value="S-LAYER PROTEIN"/>
    <property type="match status" value="1"/>
</dbReference>
<accession>A0ABX1F3K8</accession>
<proteinExistence type="predicted"/>
<dbReference type="SUPFAM" id="SSF51120">
    <property type="entry name" value="beta-Roll"/>
    <property type="match status" value="1"/>
</dbReference>
<sequence>MTTPPRILSTEELNHVSGGVYDGFDDGEQDGTAGDDSMRGGSGRDMLFGHEGQDTLLGGSGNDAMDGGDGADLMSGGSGEDLMEGGRGDGDSDSLFGGEDGDRLFWQPGNGNDFFDGGDGRDMLWLTGVGVQGLLAGLQLDDPSVRINVNGNQVSFSDQFGEPIGVSGSVTVGGERLSFTSIEIFTAPG</sequence>
<dbReference type="PRINTS" id="PR00313">
    <property type="entry name" value="CABNDNGRPT"/>
</dbReference>
<evidence type="ECO:0000313" key="4">
    <source>
        <dbReference type="EMBL" id="NKE46946.1"/>
    </source>
</evidence>
<keyword evidence="2" id="KW-0964">Secreted</keyword>
<name>A0ABX1F3K8_9PROT</name>
<gene>
    <name evidence="4" type="ORF">HB662_19355</name>
</gene>
<dbReference type="EMBL" id="JAAVTX010000005">
    <property type="protein sequence ID" value="NKE46946.1"/>
    <property type="molecule type" value="Genomic_DNA"/>
</dbReference>
<evidence type="ECO:0000256" key="3">
    <source>
        <dbReference type="SAM" id="MobiDB-lite"/>
    </source>
</evidence>
<protein>
    <recommendedName>
        <fullName evidence="6">Calcium-binding protein</fullName>
    </recommendedName>
</protein>
<dbReference type="InterPro" id="IPR018511">
    <property type="entry name" value="Hemolysin-typ_Ca-bd_CS"/>
</dbReference>
<comment type="caution">
    <text evidence="4">The sequence shown here is derived from an EMBL/GenBank/DDBJ whole genome shotgun (WGS) entry which is preliminary data.</text>
</comment>
<dbReference type="RefSeq" id="WP_168051696.1">
    <property type="nucleotide sequence ID" value="NZ_JAATJR010000005.1"/>
</dbReference>
<evidence type="ECO:0000313" key="5">
    <source>
        <dbReference type="Proteomes" id="UP000765160"/>
    </source>
</evidence>
<reference evidence="4 5" key="1">
    <citation type="submission" date="2020-03" db="EMBL/GenBank/DDBJ databases">
        <title>Roseomonas selenitidurans sp. nov. isolated from soil.</title>
        <authorList>
            <person name="Liu H."/>
        </authorList>
    </citation>
    <scope>NUCLEOTIDE SEQUENCE [LARGE SCALE GENOMIC DNA]</scope>
    <source>
        <strain evidence="4 5">JCM 15073</strain>
    </source>
</reference>
<dbReference type="PROSITE" id="PS00330">
    <property type="entry name" value="HEMOLYSIN_CALCIUM"/>
    <property type="match status" value="1"/>
</dbReference>